<dbReference type="RefSeq" id="YP_009564651.1">
    <property type="nucleotide sequence ID" value="NC_041168.1"/>
</dbReference>
<evidence type="ECO:0000256" key="13">
    <source>
        <dbReference type="ARBA" id="ARBA00023136"/>
    </source>
</evidence>
<name>A0A411D9R8_9CUCU</name>
<feature type="transmembrane region" description="Helical" evidence="16">
    <location>
        <begin position="85"/>
        <end position="106"/>
    </location>
</feature>
<geneLocation type="mitochondrion" evidence="17"/>
<dbReference type="GeneID" id="39337980"/>
<evidence type="ECO:0000313" key="17">
    <source>
        <dbReference type="EMBL" id="QAY81948.1"/>
    </source>
</evidence>
<keyword evidence="5" id="KW-0813">Transport</keyword>
<dbReference type="PANTHER" id="PTHR11435">
    <property type="entry name" value="NADH UBIQUINONE OXIDOREDUCTASE SUBUNIT ND6"/>
    <property type="match status" value="1"/>
</dbReference>
<evidence type="ECO:0000256" key="3">
    <source>
        <dbReference type="ARBA" id="ARBA00012944"/>
    </source>
</evidence>
<feature type="transmembrane region" description="Helical" evidence="16">
    <location>
        <begin position="28"/>
        <end position="47"/>
    </location>
</feature>
<proteinExistence type="inferred from homology"/>
<evidence type="ECO:0000256" key="15">
    <source>
        <dbReference type="ARBA" id="ARBA00049551"/>
    </source>
</evidence>
<dbReference type="EC" id="7.1.1.2" evidence="3"/>
<gene>
    <name evidence="17" type="primary">ND6</name>
</gene>
<accession>A0A411D9R8</accession>
<reference evidence="17" key="1">
    <citation type="submission" date="2017-09" db="EMBL/GenBank/DDBJ databases">
        <authorList>
            <person name="Nie R.E."/>
            <person name="Breeschoten T."/>
            <person name="Timmermans M.J.T.N."/>
            <person name="Nadein K."/>
            <person name="Xue H.J."/>
            <person name="Bai M."/>
            <person name="Huang Y."/>
            <person name="Yang X.Ke."/>
            <person name="Vogler A.P."/>
        </authorList>
    </citation>
    <scope>NUCLEOTIDE SEQUENCE</scope>
</reference>
<organism evidence="17">
    <name type="scientific">Hoplasoma unicolor</name>
    <dbReference type="NCBI Taxonomy" id="281577"/>
    <lineage>
        <taxon>Eukaryota</taxon>
        <taxon>Metazoa</taxon>
        <taxon>Ecdysozoa</taxon>
        <taxon>Arthropoda</taxon>
        <taxon>Hexapoda</taxon>
        <taxon>Insecta</taxon>
        <taxon>Pterygota</taxon>
        <taxon>Neoptera</taxon>
        <taxon>Endopterygota</taxon>
        <taxon>Coleoptera</taxon>
        <taxon>Polyphaga</taxon>
        <taxon>Cucujiformia</taxon>
        <taxon>Chrysomeloidea</taxon>
        <taxon>Chrysomelidae</taxon>
        <taxon>Galerucinae</taxon>
        <taxon>Luperina</taxon>
        <taxon>Phyllobroticites</taxon>
        <taxon>Hoplasoma</taxon>
    </lineage>
</organism>
<protein>
    <recommendedName>
        <fullName evidence="4">NADH-ubiquinone oxidoreductase chain 6</fullName>
        <ecNumber evidence="3">7.1.1.2</ecNumber>
    </recommendedName>
    <alternativeName>
        <fullName evidence="14">NADH dehydrogenase subunit 6</fullName>
    </alternativeName>
</protein>
<dbReference type="PANTHER" id="PTHR11435:SF1">
    <property type="entry name" value="NADH-UBIQUINONE OXIDOREDUCTASE CHAIN 6"/>
    <property type="match status" value="1"/>
</dbReference>
<evidence type="ECO:0000256" key="4">
    <source>
        <dbReference type="ARBA" id="ARBA00021095"/>
    </source>
</evidence>
<keyword evidence="12 17" id="KW-0496">Mitochondrion</keyword>
<feature type="transmembrane region" description="Helical" evidence="16">
    <location>
        <begin position="139"/>
        <end position="159"/>
    </location>
</feature>
<keyword evidence="9" id="KW-0249">Electron transport</keyword>
<dbReference type="CTD" id="4541"/>
<comment type="similarity">
    <text evidence="2">Belongs to the complex I subunit 6 family.</text>
</comment>
<comment type="catalytic activity">
    <reaction evidence="15">
        <text>a ubiquinone + NADH + 5 H(+)(in) = a ubiquinol + NAD(+) + 4 H(+)(out)</text>
        <dbReference type="Rhea" id="RHEA:29091"/>
        <dbReference type="Rhea" id="RHEA-COMP:9565"/>
        <dbReference type="Rhea" id="RHEA-COMP:9566"/>
        <dbReference type="ChEBI" id="CHEBI:15378"/>
        <dbReference type="ChEBI" id="CHEBI:16389"/>
        <dbReference type="ChEBI" id="CHEBI:17976"/>
        <dbReference type="ChEBI" id="CHEBI:57540"/>
        <dbReference type="ChEBI" id="CHEBI:57945"/>
        <dbReference type="EC" id="7.1.1.2"/>
    </reaction>
</comment>
<feature type="transmembrane region" description="Helical" evidence="16">
    <location>
        <begin position="6"/>
        <end position="21"/>
    </location>
</feature>
<evidence type="ECO:0000256" key="14">
    <source>
        <dbReference type="ARBA" id="ARBA00031019"/>
    </source>
</evidence>
<keyword evidence="7 16" id="KW-0812">Transmembrane</keyword>
<evidence type="ECO:0000256" key="8">
    <source>
        <dbReference type="ARBA" id="ARBA00022967"/>
    </source>
</evidence>
<dbReference type="InterPro" id="IPR050269">
    <property type="entry name" value="ComplexI_Subunit6"/>
</dbReference>
<evidence type="ECO:0000256" key="1">
    <source>
        <dbReference type="ARBA" id="ARBA00004225"/>
    </source>
</evidence>
<evidence type="ECO:0000256" key="9">
    <source>
        <dbReference type="ARBA" id="ARBA00022982"/>
    </source>
</evidence>
<evidence type="ECO:0000256" key="12">
    <source>
        <dbReference type="ARBA" id="ARBA00023128"/>
    </source>
</evidence>
<keyword evidence="6" id="KW-0679">Respiratory chain</keyword>
<dbReference type="AlphaFoldDB" id="A0A411D9R8"/>
<sequence length="170" mass="20132">MSEIMIIPLILMLNSLLFIYLKHPLSCGLILLTQTIFTALISGLMNYNYWYSYILFLIMIGGMLILFIYMTSIASNEKFKFSEKLLFIILLMSMIMISSLTIDYFYSHLWISIMDIKSQNYIFNNSWAMNKYFNFPNNLLTFILINYLFITLIMTVKITKFSYGPLRQKF</sequence>
<evidence type="ECO:0000256" key="5">
    <source>
        <dbReference type="ARBA" id="ARBA00022448"/>
    </source>
</evidence>
<keyword evidence="13 16" id="KW-0472">Membrane</keyword>
<keyword evidence="11" id="KW-0520">NAD</keyword>
<dbReference type="GO" id="GO:0008137">
    <property type="term" value="F:NADH dehydrogenase (ubiquinone) activity"/>
    <property type="evidence" value="ECO:0007669"/>
    <property type="project" value="UniProtKB-EC"/>
</dbReference>
<reference evidence="17" key="2">
    <citation type="journal article" date="2018" name="Cladistics">
        <title>The phylogeny of Galerucinae (Coleoptera: Chrysomelidae) and the performance of mitochondrial genomes in phylogenetic inference compared to nuclear rRNA genes.</title>
        <authorList>
            <person name="Nie R.-E."/>
            <person name="Breeschoten T."/>
            <person name="Timmermans M.J.T.N."/>
            <person name="Nadein K."/>
            <person name="Xue H.-J."/>
            <person name="Bai M."/>
            <person name="Huang Y."/>
            <person name="Yang X.-K."/>
            <person name="Vogler A.P."/>
        </authorList>
    </citation>
    <scope>NUCLEOTIDE SEQUENCE</scope>
</reference>
<keyword evidence="10 16" id="KW-1133">Transmembrane helix</keyword>
<dbReference type="EMBL" id="MG021078">
    <property type="protein sequence ID" value="QAY81948.1"/>
    <property type="molecule type" value="Genomic_DNA"/>
</dbReference>
<evidence type="ECO:0000256" key="6">
    <source>
        <dbReference type="ARBA" id="ARBA00022660"/>
    </source>
</evidence>
<evidence type="ECO:0000256" key="10">
    <source>
        <dbReference type="ARBA" id="ARBA00022989"/>
    </source>
</evidence>
<evidence type="ECO:0000256" key="2">
    <source>
        <dbReference type="ARBA" id="ARBA00005698"/>
    </source>
</evidence>
<evidence type="ECO:0000256" key="7">
    <source>
        <dbReference type="ARBA" id="ARBA00022692"/>
    </source>
</evidence>
<keyword evidence="8" id="KW-1278">Translocase</keyword>
<evidence type="ECO:0000256" key="16">
    <source>
        <dbReference type="SAM" id="Phobius"/>
    </source>
</evidence>
<dbReference type="GO" id="GO:0031966">
    <property type="term" value="C:mitochondrial membrane"/>
    <property type="evidence" value="ECO:0007669"/>
    <property type="project" value="UniProtKB-SubCell"/>
</dbReference>
<feature type="transmembrane region" description="Helical" evidence="16">
    <location>
        <begin position="53"/>
        <end position="73"/>
    </location>
</feature>
<comment type="subcellular location">
    <subcellularLocation>
        <location evidence="1">Mitochondrion membrane</location>
        <topology evidence="1">Multi-pass membrane protein</topology>
    </subcellularLocation>
</comment>
<evidence type="ECO:0000256" key="11">
    <source>
        <dbReference type="ARBA" id="ARBA00023027"/>
    </source>
</evidence>